<dbReference type="PANTHER" id="PTHR22600">
    <property type="entry name" value="BETA-HEXOSAMINIDASE"/>
    <property type="match status" value="1"/>
</dbReference>
<dbReference type="PIRSF" id="PIRSF001093">
    <property type="entry name" value="B-hxosamndse_ab_euk"/>
    <property type="match status" value="1"/>
</dbReference>
<dbReference type="PANTHER" id="PTHR22600:SF58">
    <property type="entry name" value="BETA-HEXOSAMINIDASE"/>
    <property type="match status" value="1"/>
</dbReference>
<proteinExistence type="inferred from homology"/>
<dbReference type="InterPro" id="IPR025705">
    <property type="entry name" value="Beta_hexosaminidase_sua/sub"/>
</dbReference>
<comment type="catalytic activity">
    <reaction evidence="1 7">
        <text>Hydrolysis of terminal non-reducing N-acetyl-D-hexosamine residues in N-acetyl-beta-D-hexosaminides.</text>
        <dbReference type="EC" id="3.2.1.52"/>
    </reaction>
</comment>
<dbReference type="Proteomes" id="UP000177625">
    <property type="component" value="Unassembled WGS sequence"/>
</dbReference>
<evidence type="ECO:0000259" key="10">
    <source>
        <dbReference type="Pfam" id="PF00728"/>
    </source>
</evidence>
<keyword evidence="4 7" id="KW-0378">Hydrolase</keyword>
<name>A0A1E1MDY2_RHYSE</name>
<evidence type="ECO:0000256" key="9">
    <source>
        <dbReference type="SAM" id="SignalP"/>
    </source>
</evidence>
<dbReference type="FunFam" id="3.20.20.80:FF:000063">
    <property type="entry name" value="Beta-hexosaminidase"/>
    <property type="match status" value="1"/>
</dbReference>
<dbReference type="EC" id="3.2.1.52" evidence="7"/>
<keyword evidence="5" id="KW-0325">Glycoprotein</keyword>
<evidence type="ECO:0000256" key="5">
    <source>
        <dbReference type="ARBA" id="ARBA00023180"/>
    </source>
</evidence>
<evidence type="ECO:0000256" key="1">
    <source>
        <dbReference type="ARBA" id="ARBA00001231"/>
    </source>
</evidence>
<dbReference type="SUPFAM" id="SSF51445">
    <property type="entry name" value="(Trans)glycosidases"/>
    <property type="match status" value="1"/>
</dbReference>
<dbReference type="AlphaFoldDB" id="A0A1E1MDY2"/>
<feature type="chain" id="PRO_5009448210" description="Beta-hexosaminidase" evidence="9">
    <location>
        <begin position="18"/>
        <end position="603"/>
    </location>
</feature>
<dbReference type="PRINTS" id="PR00738">
    <property type="entry name" value="GLHYDRLASE20"/>
</dbReference>
<evidence type="ECO:0000313" key="12">
    <source>
        <dbReference type="EMBL" id="CZT47247.1"/>
    </source>
</evidence>
<evidence type="ECO:0000256" key="2">
    <source>
        <dbReference type="ARBA" id="ARBA00006285"/>
    </source>
</evidence>
<evidence type="ECO:0000256" key="8">
    <source>
        <dbReference type="PIRSR" id="PIRSR001093-1"/>
    </source>
</evidence>
<sequence length="603" mass="67109">MFRSKYLLLLLTAQALAIWPAPQSITNGTSVLWIADSVKVSYERGGVSSIPSFELGNYDTKHVMEIQSSLTSRRLFSRGDATDSDFSSRSIVKAAITRTLDTLFKQSFVPWKLVPRNELSKFEPDKNAKKQYITNLIISQTGTDNSSTFKPLAGQVDESYTLDIGTDGVAKLTAVSSTGVLHGLESFVQLFYKHSSTCGIYTNMAPISIKDAPKFPHRGLNMDVARNWFPVADIQRTIDALSMNKFNRLHIHMTDSQSWPLDIPSMPELSKKGAYQTGLSYTPNDFKNIQTYAIERGVEVIVEFDMPGHTTSIAYSYPDVIAGANAKPWATYCNEPPCGTLKLNSPAVPQFLEKLFDDVLPRVAPYSAYFHTGGDEVNKQVYLLDDTVKSNDTAVIGPLIQKLVDRNHDQIRKAGLTPIVWEEMALEWNLKLGSDVVVQSWLSEASVAAITAKGHKVLVGNYNSWYLDCGKGQWLNFAPASFAQNYPFLDYCSPVKNWRLVYSYDPLSGVPANETHLVLGGEVHIWAEQTDPVNIDDMVWPRASAAGEVLWSGRQDASGTNRSQIDAGPRLAEMRERMGMVIGVYREISGFYAWLDLARLLVL</sequence>
<reference evidence="13" key="1">
    <citation type="submission" date="2016-03" db="EMBL/GenBank/DDBJ databases">
        <authorList>
            <person name="Guldener U."/>
        </authorList>
    </citation>
    <scope>NUCLEOTIDE SEQUENCE [LARGE SCALE GENOMIC DNA]</scope>
</reference>
<evidence type="ECO:0000256" key="6">
    <source>
        <dbReference type="ARBA" id="ARBA00023295"/>
    </source>
</evidence>
<evidence type="ECO:0000313" key="13">
    <source>
        <dbReference type="Proteomes" id="UP000177625"/>
    </source>
</evidence>
<keyword evidence="6 7" id="KW-0326">Glycosidase</keyword>
<dbReference type="InterPro" id="IPR017853">
    <property type="entry name" value="GH"/>
</dbReference>
<dbReference type="InterPro" id="IPR029019">
    <property type="entry name" value="HEX_eukaryotic_N"/>
</dbReference>
<feature type="domain" description="Glycoside hydrolase family 20 catalytic" evidence="10">
    <location>
        <begin position="215"/>
        <end position="553"/>
    </location>
</feature>
<feature type="domain" description="Beta-hexosaminidase eukaryotic type N-terminal" evidence="11">
    <location>
        <begin position="18"/>
        <end position="190"/>
    </location>
</feature>
<keyword evidence="13" id="KW-1185">Reference proteome</keyword>
<dbReference type="Gene3D" id="3.20.20.80">
    <property type="entry name" value="Glycosidases"/>
    <property type="match status" value="1"/>
</dbReference>
<dbReference type="CDD" id="cd06562">
    <property type="entry name" value="GH20_HexA_HexB-like"/>
    <property type="match status" value="1"/>
</dbReference>
<dbReference type="Gene3D" id="3.30.379.10">
    <property type="entry name" value="Chitobiase/beta-hexosaminidase domain 2-like"/>
    <property type="match status" value="1"/>
</dbReference>
<dbReference type="GO" id="GO:0016020">
    <property type="term" value="C:membrane"/>
    <property type="evidence" value="ECO:0007669"/>
    <property type="project" value="TreeGrafter"/>
</dbReference>
<dbReference type="InterPro" id="IPR029018">
    <property type="entry name" value="Hex-like_dom2"/>
</dbReference>
<evidence type="ECO:0000256" key="4">
    <source>
        <dbReference type="ARBA" id="ARBA00022801"/>
    </source>
</evidence>
<gene>
    <name evidence="12" type="ORF">RSE6_07787</name>
</gene>
<evidence type="ECO:0000259" key="11">
    <source>
        <dbReference type="Pfam" id="PF14845"/>
    </source>
</evidence>
<dbReference type="GO" id="GO:0030203">
    <property type="term" value="P:glycosaminoglycan metabolic process"/>
    <property type="evidence" value="ECO:0007669"/>
    <property type="project" value="TreeGrafter"/>
</dbReference>
<dbReference type="Pfam" id="PF14845">
    <property type="entry name" value="Glycohydro_20b2"/>
    <property type="match status" value="1"/>
</dbReference>
<protein>
    <recommendedName>
        <fullName evidence="7">Beta-hexosaminidase</fullName>
        <ecNumber evidence="7">3.2.1.52</ecNumber>
    </recommendedName>
</protein>
<organism evidence="12 13">
    <name type="scientific">Rhynchosporium secalis</name>
    <name type="common">Barley scald fungus</name>
    <dbReference type="NCBI Taxonomy" id="38038"/>
    <lineage>
        <taxon>Eukaryota</taxon>
        <taxon>Fungi</taxon>
        <taxon>Dikarya</taxon>
        <taxon>Ascomycota</taxon>
        <taxon>Pezizomycotina</taxon>
        <taxon>Leotiomycetes</taxon>
        <taxon>Helotiales</taxon>
        <taxon>Ploettnerulaceae</taxon>
        <taxon>Rhynchosporium</taxon>
    </lineage>
</organism>
<dbReference type="EMBL" id="FJVC01000281">
    <property type="protein sequence ID" value="CZT47247.1"/>
    <property type="molecule type" value="Genomic_DNA"/>
</dbReference>
<evidence type="ECO:0000256" key="3">
    <source>
        <dbReference type="ARBA" id="ARBA00022729"/>
    </source>
</evidence>
<dbReference type="GO" id="GO:0005975">
    <property type="term" value="P:carbohydrate metabolic process"/>
    <property type="evidence" value="ECO:0007669"/>
    <property type="project" value="InterPro"/>
</dbReference>
<dbReference type="SUPFAM" id="SSF55545">
    <property type="entry name" value="beta-N-acetylhexosaminidase-like domain"/>
    <property type="match status" value="1"/>
</dbReference>
<keyword evidence="3 9" id="KW-0732">Signal</keyword>
<dbReference type="InterPro" id="IPR015883">
    <property type="entry name" value="Glyco_hydro_20_cat"/>
</dbReference>
<feature type="active site" description="Proton donor" evidence="8">
    <location>
        <position position="376"/>
    </location>
</feature>
<comment type="similarity">
    <text evidence="2 7">Belongs to the glycosyl hydrolase 20 family.</text>
</comment>
<accession>A0A1E1MDY2</accession>
<evidence type="ECO:0000256" key="7">
    <source>
        <dbReference type="PIRNR" id="PIRNR001093"/>
    </source>
</evidence>
<dbReference type="GO" id="GO:0016231">
    <property type="term" value="F:beta-N-acetylglucosaminidase activity"/>
    <property type="evidence" value="ECO:0007669"/>
    <property type="project" value="TreeGrafter"/>
</dbReference>
<feature type="signal peptide" evidence="9">
    <location>
        <begin position="1"/>
        <end position="17"/>
    </location>
</feature>
<dbReference type="Pfam" id="PF00728">
    <property type="entry name" value="Glyco_hydro_20"/>
    <property type="match status" value="1"/>
</dbReference>